<accession>A0A9E2BHT8</accession>
<reference evidence="1 2" key="1">
    <citation type="journal article" date="2021" name="bioRxiv">
        <title>Unique metabolic strategies in Hadean analogues reveal hints for primordial physiology.</title>
        <authorList>
            <person name="Nobu M.K."/>
            <person name="Nakai R."/>
            <person name="Tamazawa S."/>
            <person name="Mori H."/>
            <person name="Toyoda A."/>
            <person name="Ijiri A."/>
            <person name="Suzuki S."/>
            <person name="Kurokawa K."/>
            <person name="Kamagata Y."/>
            <person name="Tamaki H."/>
        </authorList>
    </citation>
    <scope>NUCLEOTIDE SEQUENCE [LARGE SCALE GENOMIC DNA]</scope>
    <source>
        <strain evidence="1">BS525</strain>
    </source>
</reference>
<name>A0A9E2BHT8_PSYF1</name>
<gene>
    <name evidence="1" type="ORF">DDT42_01715</name>
</gene>
<sequence>MKKSAIIILICLFVIVGTVTAFLLGKFIKGDDRPPVNSGLNEEKPGVALIISQENSRQGITGSDTPDGKSYPDIMFSLPLGAKIFMPFESGTLDSGSSEVGGVKLELFVLKDENSSRKLYFMAHDFTMGIPDVYRKGEVVGQINSEKPVSLTFPDYNLIVFPDDAWYAKVLEHPRDPIEYLKLLFSLK</sequence>
<proteinExistence type="predicted"/>
<dbReference type="AlphaFoldDB" id="A0A9E2BHT8"/>
<evidence type="ECO:0000313" key="1">
    <source>
        <dbReference type="EMBL" id="MBT9145838.1"/>
    </source>
</evidence>
<dbReference type="Proteomes" id="UP000811545">
    <property type="component" value="Unassembled WGS sequence"/>
</dbReference>
<protein>
    <submittedName>
        <fullName evidence="1">Uncharacterized protein</fullName>
    </submittedName>
</protein>
<comment type="caution">
    <text evidence="1">The sequence shown here is derived from an EMBL/GenBank/DDBJ whole genome shotgun (WGS) entry which is preliminary data.</text>
</comment>
<dbReference type="EMBL" id="QLTW01000192">
    <property type="protein sequence ID" value="MBT9145838.1"/>
    <property type="molecule type" value="Genomic_DNA"/>
</dbReference>
<evidence type="ECO:0000313" key="2">
    <source>
        <dbReference type="Proteomes" id="UP000811545"/>
    </source>
</evidence>
<organism evidence="1 2">
    <name type="scientific">Psychracetigena formicireducens</name>
    <dbReference type="NCBI Taxonomy" id="2986056"/>
    <lineage>
        <taxon>Bacteria</taxon>
        <taxon>Bacillati</taxon>
        <taxon>Candidatus Lithacetigenota</taxon>
        <taxon>Candidatus Psychracetigena</taxon>
    </lineage>
</organism>